<proteinExistence type="predicted"/>
<name>M6GYB4_LEPIR</name>
<reference evidence="1 2" key="1">
    <citation type="submission" date="2013-01" db="EMBL/GenBank/DDBJ databases">
        <authorList>
            <person name="Harkins D.M."/>
            <person name="Durkin A.S."/>
            <person name="Brinkac L.M."/>
            <person name="Haft D.H."/>
            <person name="Selengut J.D."/>
            <person name="Sanka R."/>
            <person name="DePew J."/>
            <person name="Purushe J."/>
            <person name="Hospenthal D.R."/>
            <person name="Murray C.K."/>
            <person name="Pimentel G."/>
            <person name="Wasfy M."/>
            <person name="Parker T."/>
            <person name="Miller R.S."/>
            <person name="Vinetz J.M."/>
            <person name="Sutton G.G."/>
            <person name="Nierman W.C."/>
            <person name="Fouts D.E."/>
        </authorList>
    </citation>
    <scope>NUCLEOTIDE SEQUENCE [LARGE SCALE GENOMIC DNA]</scope>
    <source>
        <strain evidence="1 2">2006001854</strain>
    </source>
</reference>
<gene>
    <name evidence="1" type="ORF">LEP1GSC037_4659</name>
</gene>
<sequence length="40" mass="4361">MSLYEEAGEEGLLTGDLLYQKVVVQLVGESPIRVNAREPG</sequence>
<evidence type="ECO:0000313" key="2">
    <source>
        <dbReference type="Proteomes" id="UP000012128"/>
    </source>
</evidence>
<organism evidence="1 2">
    <name type="scientific">Leptospira interrogans str. 2006001854</name>
    <dbReference type="NCBI Taxonomy" id="1001590"/>
    <lineage>
        <taxon>Bacteria</taxon>
        <taxon>Pseudomonadati</taxon>
        <taxon>Spirochaetota</taxon>
        <taxon>Spirochaetia</taxon>
        <taxon>Leptospirales</taxon>
        <taxon>Leptospiraceae</taxon>
        <taxon>Leptospira</taxon>
    </lineage>
</organism>
<dbReference type="AlphaFoldDB" id="M6GYB4"/>
<accession>M6GYB4</accession>
<comment type="caution">
    <text evidence="1">The sequence shown here is derived from an EMBL/GenBank/DDBJ whole genome shotgun (WGS) entry which is preliminary data.</text>
</comment>
<dbReference type="Proteomes" id="UP000012128">
    <property type="component" value="Unassembled WGS sequence"/>
</dbReference>
<dbReference type="EMBL" id="AFLW02000035">
    <property type="protein sequence ID" value="EMM83916.1"/>
    <property type="molecule type" value="Genomic_DNA"/>
</dbReference>
<evidence type="ECO:0000313" key="1">
    <source>
        <dbReference type="EMBL" id="EMM83916.1"/>
    </source>
</evidence>
<protein>
    <submittedName>
        <fullName evidence="1">Uncharacterized protein</fullName>
    </submittedName>
</protein>